<dbReference type="InterPro" id="IPR039672">
    <property type="entry name" value="MFS_2"/>
</dbReference>
<feature type="transmembrane region" description="Helical" evidence="1">
    <location>
        <begin position="82"/>
        <end position="102"/>
    </location>
</feature>
<organism evidence="2">
    <name type="scientific">marine metagenome</name>
    <dbReference type="NCBI Taxonomy" id="408172"/>
    <lineage>
        <taxon>unclassified sequences</taxon>
        <taxon>metagenomes</taxon>
        <taxon>ecological metagenomes</taxon>
    </lineage>
</organism>
<reference evidence="2" key="1">
    <citation type="submission" date="2018-05" db="EMBL/GenBank/DDBJ databases">
        <authorList>
            <person name="Lanie J.A."/>
            <person name="Ng W.-L."/>
            <person name="Kazmierczak K.M."/>
            <person name="Andrzejewski T.M."/>
            <person name="Davidsen T.M."/>
            <person name="Wayne K.J."/>
            <person name="Tettelin H."/>
            <person name="Glass J.I."/>
            <person name="Rusch D."/>
            <person name="Podicherti R."/>
            <person name="Tsui H.-C.T."/>
            <person name="Winkler M.E."/>
        </authorList>
    </citation>
    <scope>NUCLEOTIDE SEQUENCE</scope>
</reference>
<keyword evidence="1" id="KW-1133">Transmembrane helix</keyword>
<proteinExistence type="predicted"/>
<keyword evidence="1" id="KW-0472">Membrane</keyword>
<evidence type="ECO:0000313" key="2">
    <source>
        <dbReference type="EMBL" id="SVD58668.1"/>
    </source>
</evidence>
<dbReference type="PANTHER" id="PTHR11328:SF24">
    <property type="entry name" value="MAJOR FACILITATOR SUPERFAMILY (MFS) PROFILE DOMAIN-CONTAINING PROTEIN"/>
    <property type="match status" value="1"/>
</dbReference>
<dbReference type="InterPro" id="IPR036259">
    <property type="entry name" value="MFS_trans_sf"/>
</dbReference>
<feature type="transmembrane region" description="Helical" evidence="1">
    <location>
        <begin position="42"/>
        <end position="61"/>
    </location>
</feature>
<gene>
    <name evidence="2" type="ORF">METZ01_LOCUS411522</name>
</gene>
<dbReference type="Pfam" id="PF13347">
    <property type="entry name" value="MFS_2"/>
    <property type="match status" value="1"/>
</dbReference>
<evidence type="ECO:0008006" key="3">
    <source>
        <dbReference type="Google" id="ProtNLM"/>
    </source>
</evidence>
<sequence>MVKEKLNFKLKLAYGIGQAGEGMFGTGLSFFLLFYYSQILGLSPGLAASAIGMAVIVDAFSDIFAGSLSDHWQSKYGRRHPFMFASFLPLSACFFLLFFPLVTSDWALFIWLAVFT</sequence>
<evidence type="ECO:0000256" key="1">
    <source>
        <dbReference type="SAM" id="Phobius"/>
    </source>
</evidence>
<name>A0A382WKL7_9ZZZZ</name>
<dbReference type="SUPFAM" id="SSF103473">
    <property type="entry name" value="MFS general substrate transporter"/>
    <property type="match status" value="1"/>
</dbReference>
<dbReference type="GO" id="GO:0008643">
    <property type="term" value="P:carbohydrate transport"/>
    <property type="evidence" value="ECO:0007669"/>
    <property type="project" value="InterPro"/>
</dbReference>
<keyword evidence="1" id="KW-0812">Transmembrane</keyword>
<feature type="non-terminal residue" evidence="2">
    <location>
        <position position="116"/>
    </location>
</feature>
<dbReference type="PANTHER" id="PTHR11328">
    <property type="entry name" value="MAJOR FACILITATOR SUPERFAMILY DOMAIN-CONTAINING PROTEIN"/>
    <property type="match status" value="1"/>
</dbReference>
<dbReference type="GO" id="GO:0005886">
    <property type="term" value="C:plasma membrane"/>
    <property type="evidence" value="ECO:0007669"/>
    <property type="project" value="TreeGrafter"/>
</dbReference>
<dbReference type="EMBL" id="UINC01160170">
    <property type="protein sequence ID" value="SVD58668.1"/>
    <property type="molecule type" value="Genomic_DNA"/>
</dbReference>
<dbReference type="AlphaFoldDB" id="A0A382WKL7"/>
<protein>
    <recommendedName>
        <fullName evidence="3">Major facilitator superfamily (MFS) profile domain-containing protein</fullName>
    </recommendedName>
</protein>
<dbReference type="Gene3D" id="1.20.1250.20">
    <property type="entry name" value="MFS general substrate transporter like domains"/>
    <property type="match status" value="1"/>
</dbReference>
<feature type="transmembrane region" description="Helical" evidence="1">
    <location>
        <begin position="12"/>
        <end position="36"/>
    </location>
</feature>
<accession>A0A382WKL7</accession>
<dbReference type="GO" id="GO:0015293">
    <property type="term" value="F:symporter activity"/>
    <property type="evidence" value="ECO:0007669"/>
    <property type="project" value="InterPro"/>
</dbReference>